<sequence>MEIPTPKVGLVISYAYVWRQDYVAGQREGVKDRPCVIVLAIADDGQGRQIVTVAPITHLPPSDPAGAVEVWPRTKERLGLDGERSWAILDDLNVFTWPGYDLRPVPGRPGSCVYGLLPAGFMRGLQQAFVARFRYLRRSDRDA</sequence>
<dbReference type="OrthoDB" id="7432864at2"/>
<comment type="caution">
    <text evidence="1">The sequence shown here is derived from an EMBL/GenBank/DDBJ whole genome shotgun (WGS) entry which is preliminary data.</text>
</comment>
<proteinExistence type="predicted"/>
<dbReference type="EMBL" id="QGLF01000002">
    <property type="protein sequence ID" value="PWR21851.1"/>
    <property type="molecule type" value="Genomic_DNA"/>
</dbReference>
<evidence type="ECO:0000313" key="2">
    <source>
        <dbReference type="Proteomes" id="UP000246077"/>
    </source>
</evidence>
<reference evidence="2" key="1">
    <citation type="submission" date="2018-05" db="EMBL/GenBank/DDBJ databases">
        <title>Zavarzinia sp. HR-AS.</title>
        <authorList>
            <person name="Lee Y."/>
            <person name="Jeon C.O."/>
        </authorList>
    </citation>
    <scope>NUCLEOTIDE SEQUENCE [LARGE SCALE GENOMIC DNA]</scope>
    <source>
        <strain evidence="2">DSM 1231</strain>
    </source>
</reference>
<protein>
    <submittedName>
        <fullName evidence="1">Growth inhibitor PemK</fullName>
    </submittedName>
</protein>
<evidence type="ECO:0000313" key="1">
    <source>
        <dbReference type="EMBL" id="PWR21851.1"/>
    </source>
</evidence>
<organism evidence="1 2">
    <name type="scientific">Zavarzinia compransoris</name>
    <dbReference type="NCBI Taxonomy" id="1264899"/>
    <lineage>
        <taxon>Bacteria</taxon>
        <taxon>Pseudomonadati</taxon>
        <taxon>Pseudomonadota</taxon>
        <taxon>Alphaproteobacteria</taxon>
        <taxon>Rhodospirillales</taxon>
        <taxon>Zavarziniaceae</taxon>
        <taxon>Zavarzinia</taxon>
    </lineage>
</organism>
<gene>
    <name evidence="1" type="ORF">DKG75_07655</name>
</gene>
<dbReference type="RefSeq" id="WP_109920495.1">
    <property type="nucleotide sequence ID" value="NZ_QGLF01000002.1"/>
</dbReference>
<name>A0A317E5A3_9PROT</name>
<accession>A0A317E5A3</accession>
<keyword evidence="2" id="KW-1185">Reference proteome</keyword>
<dbReference type="Proteomes" id="UP000246077">
    <property type="component" value="Unassembled WGS sequence"/>
</dbReference>
<dbReference type="AlphaFoldDB" id="A0A317E5A3"/>